<dbReference type="FunFam" id="1.10.10.10:FF:000322">
    <property type="entry name" value="Probable disease resistance protein At1g63360"/>
    <property type="match status" value="1"/>
</dbReference>
<evidence type="ECO:0000256" key="1">
    <source>
        <dbReference type="ARBA" id="ARBA00022614"/>
    </source>
</evidence>
<gene>
    <name evidence="8" type="ORF">ISN45_Aa06g030680</name>
</gene>
<keyword evidence="1" id="KW-0433">Leucine-rich repeat</keyword>
<dbReference type="Pfam" id="PF23598">
    <property type="entry name" value="LRR_14"/>
    <property type="match status" value="1"/>
</dbReference>
<keyword evidence="2" id="KW-0677">Repeat</keyword>
<evidence type="ECO:0000256" key="4">
    <source>
        <dbReference type="SAM" id="Coils"/>
    </source>
</evidence>
<feature type="non-terminal residue" evidence="8">
    <location>
        <position position="737"/>
    </location>
</feature>
<dbReference type="PANTHER" id="PTHR33463:SF220">
    <property type="entry name" value="NB-ARC DOMAIN-CONTAINING PROTEIN"/>
    <property type="match status" value="1"/>
</dbReference>
<dbReference type="AlphaFoldDB" id="A0A8T1Z213"/>
<reference evidence="8 9" key="1">
    <citation type="submission" date="2020-12" db="EMBL/GenBank/DDBJ databases">
        <title>Concerted genomic and epigenomic changes stabilize Arabidopsis allopolyploids.</title>
        <authorList>
            <person name="Chen Z."/>
        </authorList>
    </citation>
    <scope>NUCLEOTIDE SEQUENCE [LARGE SCALE GENOMIC DNA]</scope>
    <source>
        <strain evidence="8">Allo738</strain>
        <tissue evidence="8">Leaf</tissue>
    </source>
</reference>
<feature type="coiled-coil region" evidence="4">
    <location>
        <begin position="29"/>
        <end position="56"/>
    </location>
</feature>
<keyword evidence="3" id="KW-0611">Plant defense</keyword>
<evidence type="ECO:0000256" key="3">
    <source>
        <dbReference type="ARBA" id="ARBA00022821"/>
    </source>
</evidence>
<dbReference type="GO" id="GO:0006952">
    <property type="term" value="P:defense response"/>
    <property type="evidence" value="ECO:0007669"/>
    <property type="project" value="UniProtKB-KW"/>
</dbReference>
<evidence type="ECO:0000256" key="2">
    <source>
        <dbReference type="ARBA" id="ARBA00022737"/>
    </source>
</evidence>
<accession>A0A8T1Z213</accession>
<keyword evidence="4" id="KW-0175">Coiled coil</keyword>
<dbReference type="PANTHER" id="PTHR33463">
    <property type="entry name" value="NB-ARC DOMAIN-CONTAINING PROTEIN-RELATED"/>
    <property type="match status" value="1"/>
</dbReference>
<dbReference type="Proteomes" id="UP000694240">
    <property type="component" value="Chromosome 11"/>
</dbReference>
<evidence type="ECO:0000313" key="8">
    <source>
        <dbReference type="EMBL" id="KAG7552466.1"/>
    </source>
</evidence>
<dbReference type="FunFam" id="1.10.8.430:FF:000003">
    <property type="entry name" value="Probable disease resistance protein At5g66910"/>
    <property type="match status" value="1"/>
</dbReference>
<dbReference type="InterPro" id="IPR055414">
    <property type="entry name" value="LRR_R13L4/SHOC2-like"/>
</dbReference>
<dbReference type="EMBL" id="JAEFBK010000011">
    <property type="protein sequence ID" value="KAG7552466.1"/>
    <property type="molecule type" value="Genomic_DNA"/>
</dbReference>
<dbReference type="Pfam" id="PF00931">
    <property type="entry name" value="NB-ARC"/>
    <property type="match status" value="1"/>
</dbReference>
<keyword evidence="9" id="KW-1185">Reference proteome</keyword>
<dbReference type="InterPro" id="IPR002182">
    <property type="entry name" value="NB-ARC"/>
</dbReference>
<dbReference type="GO" id="GO:0043531">
    <property type="term" value="F:ADP binding"/>
    <property type="evidence" value="ECO:0007669"/>
    <property type="project" value="InterPro"/>
</dbReference>
<evidence type="ECO:0000313" key="9">
    <source>
        <dbReference type="Proteomes" id="UP000694240"/>
    </source>
</evidence>
<sequence length="737" mass="83640">MGGCVSIAISCDQAINNLTSCISGDGNFFRNLVNNLASLRRATRQLEARGDDLLRRVKVQEDGGRIRLGEVQEWLSEVEITVRETHDLLLQSDNEIDKLCCRQYCSKNWISSDGYSKMVLKKLKDIEILLSRGVFDEVTQRGHIQKVEERLFHQKIVGQEELIESTWNSIMEDEVGILGIYGMGGVGKTTLLSQINNKFFIESNQFDIVIWVVVSKNTTVKRIEEDIGKRLEIYDENWERKTENEKACDINKSLKTKRYVLLLDDMWKKVDLANIGVPVPRRNGSKIVFTTRSNEVCGRMGVDKEIEVTCMMWDDAWDLFTENMEETIKSHPDLLEVARSVAKKCKSLPLALNVIGEVMARKKTVEEWHHAANILSSSAAKFSGMEAEILSILKFSYDDLADEKTKKCFLFCALCPEDYEIGKDDLIDYWVGHELIRGTKLNYEGHAIIRALKNAYLLIESESKDKVKMHDVIRDMALWIPLGFGGPQEKLVAAEENARKIPKIKDLEALSSISLISNRIEEACGSLDCPNLDTVLLRDNKLRNISQDFFYRVPVLRVLDLSLKANLTRLPNISNLVSLRYLNLSCTGLKNLPDGLYDHSKLIYLNLEHTYMLKKIDGISSLSSLQVLRLYGSGIDTNDNVVEEIQRLEHLYQLTITLRGSSGLESYLKDEKFNSYNQQLYLSNQSSELIVPIGMISSSRVLEILDSDIPKLEIGWLSSHSEDTPLSTPTPNSIFSS</sequence>
<feature type="domain" description="Disease resistance R13L4/SHOC-2-like LRR" evidence="7">
    <location>
        <begin position="540"/>
        <end position="661"/>
    </location>
</feature>
<dbReference type="FunFam" id="3.40.50.300:FF:001091">
    <property type="entry name" value="Probable disease resistance protein At1g61300"/>
    <property type="match status" value="1"/>
</dbReference>
<feature type="domain" description="Disease resistance protein winged helix" evidence="6">
    <location>
        <begin position="416"/>
        <end position="477"/>
    </location>
</feature>
<evidence type="ECO:0000259" key="7">
    <source>
        <dbReference type="Pfam" id="PF23598"/>
    </source>
</evidence>
<name>A0A8T1Z213_9BRAS</name>
<comment type="caution">
    <text evidence="8">The sequence shown here is derived from an EMBL/GenBank/DDBJ whole genome shotgun (WGS) entry which is preliminary data.</text>
</comment>
<dbReference type="InterPro" id="IPR058922">
    <property type="entry name" value="WHD_DRP"/>
</dbReference>
<dbReference type="InterPro" id="IPR050905">
    <property type="entry name" value="Plant_NBS-LRR"/>
</dbReference>
<organism evidence="8 9">
    <name type="scientific">Arabidopsis thaliana x Arabidopsis arenosa</name>
    <dbReference type="NCBI Taxonomy" id="1240361"/>
    <lineage>
        <taxon>Eukaryota</taxon>
        <taxon>Viridiplantae</taxon>
        <taxon>Streptophyta</taxon>
        <taxon>Embryophyta</taxon>
        <taxon>Tracheophyta</taxon>
        <taxon>Spermatophyta</taxon>
        <taxon>Magnoliopsida</taxon>
        <taxon>eudicotyledons</taxon>
        <taxon>Gunneridae</taxon>
        <taxon>Pentapetalae</taxon>
        <taxon>rosids</taxon>
        <taxon>malvids</taxon>
        <taxon>Brassicales</taxon>
        <taxon>Brassicaceae</taxon>
        <taxon>Camelineae</taxon>
        <taxon>Arabidopsis</taxon>
    </lineage>
</organism>
<feature type="domain" description="NB-ARC" evidence="5">
    <location>
        <begin position="160"/>
        <end position="323"/>
    </location>
</feature>
<evidence type="ECO:0000259" key="6">
    <source>
        <dbReference type="Pfam" id="PF23559"/>
    </source>
</evidence>
<evidence type="ECO:0000259" key="5">
    <source>
        <dbReference type="Pfam" id="PF00931"/>
    </source>
</evidence>
<protein>
    <submittedName>
        <fullName evidence="8">Leucine-rich repeat</fullName>
    </submittedName>
</protein>
<dbReference type="Pfam" id="PF23559">
    <property type="entry name" value="WHD_DRP"/>
    <property type="match status" value="1"/>
</dbReference>
<proteinExistence type="predicted"/>